<comment type="caution">
    <text evidence="6">The sequence shown here is derived from an EMBL/GenBank/DDBJ whole genome shotgun (WGS) entry which is preliminary data.</text>
</comment>
<dbReference type="Pfam" id="PF17820">
    <property type="entry name" value="PDZ_6"/>
    <property type="match status" value="1"/>
</dbReference>
<proteinExistence type="inferred from homology"/>
<name>A0A8K0P5C8_LADFU</name>
<gene>
    <name evidence="6" type="ORF">J437_LFUL013254</name>
</gene>
<feature type="domain" description="PDZ" evidence="4">
    <location>
        <begin position="129"/>
        <end position="184"/>
    </location>
</feature>
<dbReference type="AlphaFoldDB" id="A0A8K0P5C8"/>
<dbReference type="EMBL" id="KZ308801">
    <property type="protein sequence ID" value="KAG8234366.1"/>
    <property type="molecule type" value="Genomic_DNA"/>
</dbReference>
<dbReference type="InterPro" id="IPR036034">
    <property type="entry name" value="PDZ_sf"/>
</dbReference>
<accession>A0A8K0P5C8</accession>
<feature type="coiled-coil region" evidence="3">
    <location>
        <begin position="16"/>
        <end position="43"/>
    </location>
</feature>
<evidence type="ECO:0000256" key="2">
    <source>
        <dbReference type="ARBA" id="ARBA00023186"/>
    </source>
</evidence>
<dbReference type="Proteomes" id="UP000792457">
    <property type="component" value="Unassembled WGS sequence"/>
</dbReference>
<dbReference type="GO" id="GO:0070682">
    <property type="term" value="P:proteasome regulatory particle assembly"/>
    <property type="evidence" value="ECO:0007669"/>
    <property type="project" value="InterPro"/>
</dbReference>
<organism evidence="6 7">
    <name type="scientific">Ladona fulva</name>
    <name type="common">Scarce chaser dragonfly</name>
    <name type="synonym">Libellula fulva</name>
    <dbReference type="NCBI Taxonomy" id="123851"/>
    <lineage>
        <taxon>Eukaryota</taxon>
        <taxon>Metazoa</taxon>
        <taxon>Ecdysozoa</taxon>
        <taxon>Arthropoda</taxon>
        <taxon>Hexapoda</taxon>
        <taxon>Insecta</taxon>
        <taxon>Pterygota</taxon>
        <taxon>Palaeoptera</taxon>
        <taxon>Odonata</taxon>
        <taxon>Epiprocta</taxon>
        <taxon>Anisoptera</taxon>
        <taxon>Libelluloidea</taxon>
        <taxon>Libellulidae</taxon>
        <taxon>Ladona</taxon>
    </lineage>
</organism>
<dbReference type="GO" id="GO:0005634">
    <property type="term" value="C:nucleus"/>
    <property type="evidence" value="ECO:0007669"/>
    <property type="project" value="TreeGrafter"/>
</dbReference>
<dbReference type="GO" id="GO:0005737">
    <property type="term" value="C:cytoplasm"/>
    <property type="evidence" value="ECO:0007669"/>
    <property type="project" value="TreeGrafter"/>
</dbReference>
<evidence type="ECO:0000259" key="5">
    <source>
        <dbReference type="Pfam" id="PF18265"/>
    </source>
</evidence>
<dbReference type="Gene3D" id="2.30.42.10">
    <property type="match status" value="1"/>
</dbReference>
<dbReference type="PANTHER" id="PTHR12651">
    <property type="entry name" value="26S PROTEASOME NON-ATPASE REGULATORY SUBUNIT 9"/>
    <property type="match status" value="1"/>
</dbReference>
<dbReference type="SUPFAM" id="SSF50156">
    <property type="entry name" value="PDZ domain-like"/>
    <property type="match status" value="1"/>
</dbReference>
<evidence type="ECO:0000313" key="6">
    <source>
        <dbReference type="EMBL" id="KAG8234366.1"/>
    </source>
</evidence>
<keyword evidence="2" id="KW-0143">Chaperone</keyword>
<evidence type="ECO:0000313" key="7">
    <source>
        <dbReference type="Proteomes" id="UP000792457"/>
    </source>
</evidence>
<dbReference type="Gene3D" id="6.10.140.1710">
    <property type="match status" value="1"/>
</dbReference>
<evidence type="ECO:0008006" key="8">
    <source>
        <dbReference type="Google" id="ProtNLM"/>
    </source>
</evidence>
<keyword evidence="7" id="KW-1185">Reference proteome</keyword>
<evidence type="ECO:0000256" key="1">
    <source>
        <dbReference type="ARBA" id="ARBA00005256"/>
    </source>
</evidence>
<reference evidence="6" key="1">
    <citation type="submission" date="2013-04" db="EMBL/GenBank/DDBJ databases">
        <authorList>
            <person name="Qu J."/>
            <person name="Murali S.C."/>
            <person name="Bandaranaike D."/>
            <person name="Bellair M."/>
            <person name="Blankenburg K."/>
            <person name="Chao H."/>
            <person name="Dinh H."/>
            <person name="Doddapaneni H."/>
            <person name="Downs B."/>
            <person name="Dugan-Rocha S."/>
            <person name="Elkadiri S."/>
            <person name="Gnanaolivu R.D."/>
            <person name="Hernandez B."/>
            <person name="Javaid M."/>
            <person name="Jayaseelan J.C."/>
            <person name="Lee S."/>
            <person name="Li M."/>
            <person name="Ming W."/>
            <person name="Munidasa M."/>
            <person name="Muniz J."/>
            <person name="Nguyen L."/>
            <person name="Ongeri F."/>
            <person name="Osuji N."/>
            <person name="Pu L.-L."/>
            <person name="Puazo M."/>
            <person name="Qu C."/>
            <person name="Quiroz J."/>
            <person name="Raj R."/>
            <person name="Weissenberger G."/>
            <person name="Xin Y."/>
            <person name="Zou X."/>
            <person name="Han Y."/>
            <person name="Richards S."/>
            <person name="Worley K."/>
            <person name="Muzny D."/>
            <person name="Gibbs R."/>
        </authorList>
    </citation>
    <scope>NUCLEOTIDE SEQUENCE</scope>
    <source>
        <strain evidence="6">Sampled in the wild</strain>
    </source>
</reference>
<evidence type="ECO:0000256" key="3">
    <source>
        <dbReference type="SAM" id="Coils"/>
    </source>
</evidence>
<keyword evidence="3" id="KW-0175">Coiled coil</keyword>
<dbReference type="InterPro" id="IPR040815">
    <property type="entry name" value="Nas2_N"/>
</dbReference>
<dbReference type="PANTHER" id="PTHR12651:SF1">
    <property type="entry name" value="26S PROTEASOME NON-ATPASE REGULATORY SUBUNIT 9"/>
    <property type="match status" value="1"/>
</dbReference>
<dbReference type="InterPro" id="IPR035269">
    <property type="entry name" value="PSMD9"/>
</dbReference>
<dbReference type="InterPro" id="IPR041489">
    <property type="entry name" value="PDZ_6"/>
</dbReference>
<sequence>MLLYEQNSKMECGSQENVTRESLLKLQEEKEKIENEILRYNEILKSNNIGMKEPLVDSDGYPRSDVDVYQVRTARHKIICLQNDHKALMLKIEEGLHNLHAQQREGIGLPMEPVNNPLDEVKSVPIVRVNLVTPNSPASVAGVQEDDLIVQFGSVNSDNFRSLHDIGNVVKASVDTPVEVIVLRTMYGTVKKVKLTLTPRVWDGQGLLGCNIIPIAPSDSVER</sequence>
<protein>
    <recommendedName>
        <fullName evidence="8">26S proteasome regulatory subunit p27</fullName>
    </recommendedName>
</protein>
<dbReference type="OrthoDB" id="72325at2759"/>
<evidence type="ECO:0000259" key="4">
    <source>
        <dbReference type="Pfam" id="PF17820"/>
    </source>
</evidence>
<comment type="similarity">
    <text evidence="1">Belongs to the proteasome subunit p27 family.</text>
</comment>
<reference evidence="6" key="2">
    <citation type="submission" date="2017-10" db="EMBL/GenBank/DDBJ databases">
        <title>Ladona fulva Genome sequencing and assembly.</title>
        <authorList>
            <person name="Murali S."/>
            <person name="Richards S."/>
            <person name="Bandaranaike D."/>
            <person name="Bellair M."/>
            <person name="Blankenburg K."/>
            <person name="Chao H."/>
            <person name="Dinh H."/>
            <person name="Doddapaneni H."/>
            <person name="Dugan-Rocha S."/>
            <person name="Elkadiri S."/>
            <person name="Gnanaolivu R."/>
            <person name="Hernandez B."/>
            <person name="Skinner E."/>
            <person name="Javaid M."/>
            <person name="Lee S."/>
            <person name="Li M."/>
            <person name="Ming W."/>
            <person name="Munidasa M."/>
            <person name="Muniz J."/>
            <person name="Nguyen L."/>
            <person name="Hughes D."/>
            <person name="Osuji N."/>
            <person name="Pu L.-L."/>
            <person name="Puazo M."/>
            <person name="Qu C."/>
            <person name="Quiroz J."/>
            <person name="Raj R."/>
            <person name="Weissenberger G."/>
            <person name="Xin Y."/>
            <person name="Zou X."/>
            <person name="Han Y."/>
            <person name="Worley K."/>
            <person name="Muzny D."/>
            <person name="Gibbs R."/>
        </authorList>
    </citation>
    <scope>NUCLEOTIDE SEQUENCE</scope>
    <source>
        <strain evidence="6">Sampled in the wild</strain>
    </source>
</reference>
<dbReference type="Pfam" id="PF18265">
    <property type="entry name" value="Nas2_N"/>
    <property type="match status" value="1"/>
</dbReference>
<feature type="domain" description="Nas2 N-terminal" evidence="5">
    <location>
        <begin position="24"/>
        <end position="101"/>
    </location>
</feature>
<dbReference type="FunFam" id="2.30.42.10:FF:000107">
    <property type="entry name" value="26S proteasome non-ATPase regulatory subunit 9"/>
    <property type="match status" value="1"/>
</dbReference>